<dbReference type="CDD" id="cd04489">
    <property type="entry name" value="ExoVII_LU_OBF"/>
    <property type="match status" value="1"/>
</dbReference>
<dbReference type="Proteomes" id="UP000266258">
    <property type="component" value="Unassembled WGS sequence"/>
</dbReference>
<sequence>MDFELDFNEIEVEVTETKPKIKPISVSALLQMIYANFRDRFWGVYLVAEISSFKTSGRHAYLTLKDTENDAVISATLWNYKTSIKDFATRTGSREEDFCDGATVEVYGEMTVYEARGSMQLNINRMRIAGGVGEQLAKIQRIKEYILAQGWQRSENKKPIPPFPKTVGIISSSAAAGVKDMLKVFADEGADIKIIIYECNVQGVNAVPTIVNALQTANSEQRCDLLIIGRGGGAFEDLLPFSELEVVEAVVRSQIPIISAVGHEVDNPLTDLVADFSCVTPTAAAKYVCAARVQLRTILVASYRAIENAKNNYFANLQRIVQNFDQRVSYLDPCKKISLYQQQFAQALAELDFKFVNNLQHRRAALGQVQQRLVYNLQQRFIGFNNYLSSIRQEVEKYNPQRIVFSYSQTLANLTNLLSSAFNRKIFTYKNQLMQYQAQVSALGESAILKRSYELNLSENRFKSLDVLKSLNYKQENLQNLEQKLKQHAQAKLLGKQQNLTEHQSKIARLDLGRYLAELEHRVQNLQQQLEFKVSGLYRKKANLLSNLVQKVEMYDPKLPLSRGYAMIVAQDNRPLTSIEQVKENQQIEILMQDGSLEAHVNRINAQSEFGQKLSASKNLEKLKTLLEELKR</sequence>
<dbReference type="InterPro" id="IPR020579">
    <property type="entry name" value="Exonuc_VII_lsu_C"/>
</dbReference>
<comment type="subcellular location">
    <subcellularLocation>
        <location evidence="5">Cytoplasm</location>
    </subcellularLocation>
</comment>
<comment type="similarity">
    <text evidence="5">Belongs to the XseA family.</text>
</comment>
<keyword evidence="3 5" id="KW-0378">Hydrolase</keyword>
<dbReference type="GO" id="GO:0005737">
    <property type="term" value="C:cytoplasm"/>
    <property type="evidence" value="ECO:0007669"/>
    <property type="project" value="UniProtKB-SubCell"/>
</dbReference>
<dbReference type="EC" id="3.1.11.6" evidence="5"/>
<dbReference type="GO" id="GO:0009318">
    <property type="term" value="C:exodeoxyribonuclease VII complex"/>
    <property type="evidence" value="ECO:0007669"/>
    <property type="project" value="UniProtKB-UniRule"/>
</dbReference>
<organism evidence="9 10">
    <name type="scientific">Psittacicella melopsittaci</name>
    <dbReference type="NCBI Taxonomy" id="2028576"/>
    <lineage>
        <taxon>Bacteria</taxon>
        <taxon>Pseudomonadati</taxon>
        <taxon>Pseudomonadota</taxon>
        <taxon>Gammaproteobacteria</taxon>
        <taxon>Pasteurellales</taxon>
        <taxon>Psittacicellaceae</taxon>
        <taxon>Psittacicella</taxon>
    </lineage>
</organism>
<dbReference type="InterPro" id="IPR003753">
    <property type="entry name" value="Exonuc_VII_L"/>
</dbReference>
<feature type="domain" description="Exonuclease VII large subunit C-terminal" evidence="7">
    <location>
        <begin position="154"/>
        <end position="459"/>
    </location>
</feature>
<dbReference type="AlphaFoldDB" id="A0A3A1Y7M9"/>
<feature type="domain" description="Exonuclease VII large subunit C-terminal" evidence="7">
    <location>
        <begin position="466"/>
        <end position="599"/>
    </location>
</feature>
<dbReference type="GO" id="GO:0003676">
    <property type="term" value="F:nucleic acid binding"/>
    <property type="evidence" value="ECO:0007669"/>
    <property type="project" value="InterPro"/>
</dbReference>
<comment type="caution">
    <text evidence="9">The sequence shown here is derived from an EMBL/GenBank/DDBJ whole genome shotgun (WGS) entry which is preliminary data.</text>
</comment>
<protein>
    <recommendedName>
        <fullName evidence="5">Exodeoxyribonuclease 7 large subunit</fullName>
        <ecNumber evidence="5">3.1.11.6</ecNumber>
    </recommendedName>
    <alternativeName>
        <fullName evidence="5">Exodeoxyribonuclease VII large subunit</fullName>
        <shortName evidence="5">Exonuclease VII large subunit</shortName>
    </alternativeName>
</protein>
<evidence type="ECO:0000256" key="3">
    <source>
        <dbReference type="ARBA" id="ARBA00022801"/>
    </source>
</evidence>
<dbReference type="GO" id="GO:0006308">
    <property type="term" value="P:DNA catabolic process"/>
    <property type="evidence" value="ECO:0007669"/>
    <property type="project" value="UniProtKB-UniRule"/>
</dbReference>
<evidence type="ECO:0000256" key="5">
    <source>
        <dbReference type="HAMAP-Rule" id="MF_00378"/>
    </source>
</evidence>
<evidence type="ECO:0000259" key="7">
    <source>
        <dbReference type="Pfam" id="PF02601"/>
    </source>
</evidence>
<dbReference type="Pfam" id="PF02601">
    <property type="entry name" value="Exonuc_VII_L"/>
    <property type="match status" value="2"/>
</dbReference>
<evidence type="ECO:0000313" key="10">
    <source>
        <dbReference type="Proteomes" id="UP000266258"/>
    </source>
</evidence>
<dbReference type="HAMAP" id="MF_00378">
    <property type="entry name" value="Exonuc_7_L"/>
    <property type="match status" value="1"/>
</dbReference>
<dbReference type="PANTHER" id="PTHR30008">
    <property type="entry name" value="EXODEOXYRIBONUCLEASE 7 LARGE SUBUNIT"/>
    <property type="match status" value="1"/>
</dbReference>
<keyword evidence="4 5" id="KW-0269">Exonuclease</keyword>
<name>A0A3A1Y7M9_9GAMM</name>
<comment type="function">
    <text evidence="5">Bidirectionally degrades single-stranded DNA into large acid-insoluble oligonucleotides, which are then degraded further into small acid-soluble oligonucleotides.</text>
</comment>
<accession>A0A3A1Y7M9</accession>
<evidence type="ECO:0000256" key="4">
    <source>
        <dbReference type="ARBA" id="ARBA00022839"/>
    </source>
</evidence>
<feature type="coiled-coil region" evidence="6">
    <location>
        <begin position="471"/>
        <end position="536"/>
    </location>
</feature>
<dbReference type="NCBIfam" id="TIGR00237">
    <property type="entry name" value="xseA"/>
    <property type="match status" value="1"/>
</dbReference>
<comment type="catalytic activity">
    <reaction evidence="5">
        <text>Exonucleolytic cleavage in either 5'- to 3'- or 3'- to 5'-direction to yield nucleoside 5'-phosphates.</text>
        <dbReference type="EC" id="3.1.11.6"/>
    </reaction>
</comment>
<dbReference type="Pfam" id="PF13742">
    <property type="entry name" value="tRNA_anti_2"/>
    <property type="match status" value="1"/>
</dbReference>
<keyword evidence="6" id="KW-0175">Coiled coil</keyword>
<keyword evidence="1 5" id="KW-0963">Cytoplasm</keyword>
<evidence type="ECO:0000313" key="9">
    <source>
        <dbReference type="EMBL" id="RIY33316.1"/>
    </source>
</evidence>
<dbReference type="PANTHER" id="PTHR30008:SF0">
    <property type="entry name" value="EXODEOXYRIBONUCLEASE 7 LARGE SUBUNIT"/>
    <property type="match status" value="1"/>
</dbReference>
<proteinExistence type="inferred from homology"/>
<keyword evidence="2 5" id="KW-0540">Nuclease</keyword>
<evidence type="ECO:0000256" key="2">
    <source>
        <dbReference type="ARBA" id="ARBA00022722"/>
    </source>
</evidence>
<reference evidence="9 10" key="1">
    <citation type="submission" date="2017-08" db="EMBL/GenBank/DDBJ databases">
        <title>Reclassification of Bisgaard taxon 37 and 44.</title>
        <authorList>
            <person name="Christensen H."/>
        </authorList>
    </citation>
    <scope>NUCLEOTIDE SEQUENCE [LARGE SCALE GENOMIC DNA]</scope>
    <source>
        <strain evidence="9 10">B96_4</strain>
    </source>
</reference>
<evidence type="ECO:0000256" key="1">
    <source>
        <dbReference type="ARBA" id="ARBA00022490"/>
    </source>
</evidence>
<evidence type="ECO:0000259" key="8">
    <source>
        <dbReference type="Pfam" id="PF13742"/>
    </source>
</evidence>
<feature type="domain" description="OB-fold nucleic acid binding" evidence="8">
    <location>
        <begin position="24"/>
        <end position="127"/>
    </location>
</feature>
<evidence type="ECO:0000256" key="6">
    <source>
        <dbReference type="SAM" id="Coils"/>
    </source>
</evidence>
<gene>
    <name evidence="5 9" type="primary">xseA</name>
    <name evidence="9" type="ORF">CJP74_02505</name>
</gene>
<dbReference type="EMBL" id="NRJH01000018">
    <property type="protein sequence ID" value="RIY33316.1"/>
    <property type="molecule type" value="Genomic_DNA"/>
</dbReference>
<dbReference type="OrthoDB" id="9802795at2"/>
<dbReference type="RefSeq" id="WP_119496707.1">
    <property type="nucleotide sequence ID" value="NZ_NRJH01000018.1"/>
</dbReference>
<dbReference type="GO" id="GO:0008855">
    <property type="term" value="F:exodeoxyribonuclease VII activity"/>
    <property type="evidence" value="ECO:0007669"/>
    <property type="project" value="UniProtKB-UniRule"/>
</dbReference>
<dbReference type="InterPro" id="IPR025824">
    <property type="entry name" value="OB-fold_nuc-bd_dom"/>
</dbReference>
<comment type="subunit">
    <text evidence="5">Heterooligomer composed of large and small subunits.</text>
</comment>
<keyword evidence="10" id="KW-1185">Reference proteome</keyword>